<dbReference type="EMBL" id="JBBPBN010000075">
    <property type="protein sequence ID" value="KAK8984819.1"/>
    <property type="molecule type" value="Genomic_DNA"/>
</dbReference>
<gene>
    <name evidence="1" type="ORF">V6N11_020132</name>
</gene>
<evidence type="ECO:0000313" key="1">
    <source>
        <dbReference type="EMBL" id="KAK8984819.1"/>
    </source>
</evidence>
<name>A0ABR2P8P3_9ROSI</name>
<dbReference type="Proteomes" id="UP001396334">
    <property type="component" value="Unassembled WGS sequence"/>
</dbReference>
<accession>A0ABR2P8P3</accession>
<proteinExistence type="predicted"/>
<organism evidence="1 2">
    <name type="scientific">Hibiscus sabdariffa</name>
    <name type="common">roselle</name>
    <dbReference type="NCBI Taxonomy" id="183260"/>
    <lineage>
        <taxon>Eukaryota</taxon>
        <taxon>Viridiplantae</taxon>
        <taxon>Streptophyta</taxon>
        <taxon>Embryophyta</taxon>
        <taxon>Tracheophyta</taxon>
        <taxon>Spermatophyta</taxon>
        <taxon>Magnoliopsida</taxon>
        <taxon>eudicotyledons</taxon>
        <taxon>Gunneridae</taxon>
        <taxon>Pentapetalae</taxon>
        <taxon>rosids</taxon>
        <taxon>malvids</taxon>
        <taxon>Malvales</taxon>
        <taxon>Malvaceae</taxon>
        <taxon>Malvoideae</taxon>
        <taxon>Hibiscus</taxon>
    </lineage>
</organism>
<sequence>MKISHLLGNDVSTFTPNAATEVINPITPHAVANPIDEVIPTTTMNGLSSINCGASLEDNNPSIIHEGDYSLLEDDAHDDQQTVEEVATIF</sequence>
<evidence type="ECO:0000313" key="2">
    <source>
        <dbReference type="Proteomes" id="UP001396334"/>
    </source>
</evidence>
<keyword evidence="2" id="KW-1185">Reference proteome</keyword>
<comment type="caution">
    <text evidence="1">The sequence shown here is derived from an EMBL/GenBank/DDBJ whole genome shotgun (WGS) entry which is preliminary data.</text>
</comment>
<reference evidence="1 2" key="1">
    <citation type="journal article" date="2024" name="G3 (Bethesda)">
        <title>Genome assembly of Hibiscus sabdariffa L. provides insights into metabolisms of medicinal natural products.</title>
        <authorList>
            <person name="Kim T."/>
        </authorList>
    </citation>
    <scope>NUCLEOTIDE SEQUENCE [LARGE SCALE GENOMIC DNA]</scope>
    <source>
        <strain evidence="1">TK-2024</strain>
        <tissue evidence="1">Old leaves</tissue>
    </source>
</reference>
<protein>
    <submittedName>
        <fullName evidence="1">Uncharacterized protein</fullName>
    </submittedName>
</protein>